<keyword evidence="1 2" id="KW-0238">DNA-binding</keyword>
<dbReference type="Proteomes" id="UP000396862">
    <property type="component" value="Unassembled WGS sequence"/>
</dbReference>
<dbReference type="SUPFAM" id="SSF46689">
    <property type="entry name" value="Homeodomain-like"/>
    <property type="match status" value="1"/>
</dbReference>
<reference evidence="4 7" key="2">
    <citation type="submission" date="2019-10" db="EMBL/GenBank/DDBJ databases">
        <title>Prolixibacter strains distinguished by the presence of nitrate reductase genes were adept at nitrate-dependent anaerobic corrosion of metallic iron and carbon steel.</title>
        <authorList>
            <person name="Iino T."/>
            <person name="Shono N."/>
            <person name="Ito K."/>
            <person name="Nakamura R."/>
            <person name="Sueoka K."/>
            <person name="Harayama S."/>
            <person name="Ohkuma M."/>
        </authorList>
    </citation>
    <scope>NUCLEOTIDE SEQUENCE [LARGE SCALE GENOMIC DNA]</scope>
    <source>
        <strain evidence="4 7">MIC1-1</strain>
    </source>
</reference>
<keyword evidence="7" id="KW-1185">Reference proteome</keyword>
<gene>
    <name evidence="5" type="ORF">CLV93_11237</name>
    <name evidence="4" type="ORF">JCM18694_25520</name>
</gene>
<dbReference type="Proteomes" id="UP000240621">
    <property type="component" value="Unassembled WGS sequence"/>
</dbReference>
<evidence type="ECO:0000313" key="4">
    <source>
        <dbReference type="EMBL" id="GET22306.1"/>
    </source>
</evidence>
<evidence type="ECO:0000259" key="3">
    <source>
        <dbReference type="PROSITE" id="PS50977"/>
    </source>
</evidence>
<dbReference type="Gene3D" id="1.10.10.60">
    <property type="entry name" value="Homeodomain-like"/>
    <property type="match status" value="1"/>
</dbReference>
<dbReference type="InterPro" id="IPR023772">
    <property type="entry name" value="DNA-bd_HTH_TetR-type_CS"/>
</dbReference>
<dbReference type="PANTHER" id="PTHR30328">
    <property type="entry name" value="TRANSCRIPTIONAL REPRESSOR"/>
    <property type="match status" value="1"/>
</dbReference>
<feature type="DNA-binding region" description="H-T-H motif" evidence="2">
    <location>
        <begin position="34"/>
        <end position="53"/>
    </location>
</feature>
<dbReference type="PRINTS" id="PR00455">
    <property type="entry name" value="HTHTETR"/>
</dbReference>
<dbReference type="Gene3D" id="1.10.357.10">
    <property type="entry name" value="Tetracycline Repressor, domain 2"/>
    <property type="match status" value="1"/>
</dbReference>
<dbReference type="InterPro" id="IPR009057">
    <property type="entry name" value="Homeodomain-like_sf"/>
</dbReference>
<reference evidence="5 6" key="1">
    <citation type="submission" date="2018-03" db="EMBL/GenBank/DDBJ databases">
        <title>Genomic Encyclopedia of Archaeal and Bacterial Type Strains, Phase II (KMG-II): from individual species to whole genera.</title>
        <authorList>
            <person name="Goeker M."/>
        </authorList>
    </citation>
    <scope>NUCLEOTIDE SEQUENCE [LARGE SCALE GENOMIC DNA]</scope>
    <source>
        <strain evidence="5 6">DSM 27267</strain>
    </source>
</reference>
<organism evidence="5 6">
    <name type="scientific">Prolixibacter denitrificans</name>
    <dbReference type="NCBI Taxonomy" id="1541063"/>
    <lineage>
        <taxon>Bacteria</taxon>
        <taxon>Pseudomonadati</taxon>
        <taxon>Bacteroidota</taxon>
        <taxon>Bacteroidia</taxon>
        <taxon>Marinilabiliales</taxon>
        <taxon>Prolixibacteraceae</taxon>
        <taxon>Prolixibacter</taxon>
    </lineage>
</organism>
<dbReference type="EMBL" id="PYGC01000012">
    <property type="protein sequence ID" value="PSK80902.1"/>
    <property type="molecule type" value="Genomic_DNA"/>
</dbReference>
<accession>A0A2P8C7G7</accession>
<feature type="domain" description="HTH tetR-type" evidence="3">
    <location>
        <begin position="11"/>
        <end position="71"/>
    </location>
</feature>
<evidence type="ECO:0000313" key="6">
    <source>
        <dbReference type="Proteomes" id="UP000240621"/>
    </source>
</evidence>
<evidence type="ECO:0000256" key="1">
    <source>
        <dbReference type="ARBA" id="ARBA00023125"/>
    </source>
</evidence>
<dbReference type="RefSeq" id="WP_106543507.1">
    <property type="nucleotide sequence ID" value="NZ_BLAU01000001.1"/>
</dbReference>
<name>A0A2P8C7G7_9BACT</name>
<evidence type="ECO:0000313" key="7">
    <source>
        <dbReference type="Proteomes" id="UP000396862"/>
    </source>
</evidence>
<dbReference type="SUPFAM" id="SSF48498">
    <property type="entry name" value="Tetracyclin repressor-like, C-terminal domain"/>
    <property type="match status" value="1"/>
</dbReference>
<dbReference type="InterPro" id="IPR001647">
    <property type="entry name" value="HTH_TetR"/>
</dbReference>
<dbReference type="EMBL" id="BLAU01000001">
    <property type="protein sequence ID" value="GET22306.1"/>
    <property type="molecule type" value="Genomic_DNA"/>
</dbReference>
<dbReference type="PANTHER" id="PTHR30328:SF54">
    <property type="entry name" value="HTH-TYPE TRANSCRIPTIONAL REPRESSOR SCO4008"/>
    <property type="match status" value="1"/>
</dbReference>
<comment type="caution">
    <text evidence="5">The sequence shown here is derived from an EMBL/GenBank/DDBJ whole genome shotgun (WGS) entry which is preliminary data.</text>
</comment>
<sequence length="206" mass="24619">MVQVKHTGGNTEKLNRITEAAQRRFGVYGLEKTSMREIASDLGISKASLYYYFPDKEHLYIHVVDKEHDEFIKNLRRNMEQSEFPDQMIRNFVKTRMELFRTFLNLSRFKMSNIREFKSLMNDSWIRSKTKEIQIMSDVLKQGMENGSFKEDHPDELAELFIDILRGLRTTFIKNKEYFFLDDEEYAVLVEKTNRFTEVFIRGIQK</sequence>
<dbReference type="InterPro" id="IPR036271">
    <property type="entry name" value="Tet_transcr_reg_TetR-rel_C_sf"/>
</dbReference>
<dbReference type="AlphaFoldDB" id="A0A2P8C7G7"/>
<dbReference type="Pfam" id="PF00440">
    <property type="entry name" value="TetR_N"/>
    <property type="match status" value="1"/>
</dbReference>
<evidence type="ECO:0000313" key="5">
    <source>
        <dbReference type="EMBL" id="PSK80902.1"/>
    </source>
</evidence>
<evidence type="ECO:0000256" key="2">
    <source>
        <dbReference type="PROSITE-ProRule" id="PRU00335"/>
    </source>
</evidence>
<proteinExistence type="predicted"/>
<dbReference type="PROSITE" id="PS50977">
    <property type="entry name" value="HTH_TETR_2"/>
    <property type="match status" value="1"/>
</dbReference>
<dbReference type="GO" id="GO:0003677">
    <property type="term" value="F:DNA binding"/>
    <property type="evidence" value="ECO:0007669"/>
    <property type="project" value="UniProtKB-UniRule"/>
</dbReference>
<dbReference type="OrthoDB" id="6430772at2"/>
<protein>
    <submittedName>
        <fullName evidence="5">AcrR family transcriptional regulator</fullName>
    </submittedName>
</protein>
<dbReference type="InterPro" id="IPR050109">
    <property type="entry name" value="HTH-type_TetR-like_transc_reg"/>
</dbReference>
<dbReference type="PROSITE" id="PS01081">
    <property type="entry name" value="HTH_TETR_1"/>
    <property type="match status" value="1"/>
</dbReference>